<proteinExistence type="predicted"/>
<organism evidence="1 2">
    <name type="scientific">Moritella viscosa</name>
    <dbReference type="NCBI Taxonomy" id="80854"/>
    <lineage>
        <taxon>Bacteria</taxon>
        <taxon>Pseudomonadati</taxon>
        <taxon>Pseudomonadota</taxon>
        <taxon>Gammaproteobacteria</taxon>
        <taxon>Alteromonadales</taxon>
        <taxon>Moritellaceae</taxon>
        <taxon>Moritella</taxon>
    </lineage>
</organism>
<reference evidence="1 2" key="1">
    <citation type="submission" date="2016-11" db="EMBL/GenBank/DDBJ databases">
        <authorList>
            <person name="Jaros S."/>
            <person name="Januszkiewicz K."/>
            <person name="Wedrychowicz H."/>
        </authorList>
    </citation>
    <scope>NUCLEOTIDE SEQUENCE [LARGE SCALE GENOMIC DNA]</scope>
    <source>
        <strain evidence="1">NVI 5450</strain>
    </source>
</reference>
<sequence>MGFITDLEAERHNKNEEEYDEDECECGGLLEYNHDESVISDLCSQDDEIIMTCRECSTSYHCI</sequence>
<gene>
    <name evidence="1" type="ORF">NVI5450_1655</name>
</gene>
<evidence type="ECO:0000313" key="1">
    <source>
        <dbReference type="EMBL" id="SGY95000.1"/>
    </source>
</evidence>
<name>A0A1L0B041_9GAMM</name>
<dbReference type="RefSeq" id="WP_075518140.1">
    <property type="nucleotide sequence ID" value="NZ_FPLD01000051.1"/>
</dbReference>
<dbReference type="OrthoDB" id="9929121at2"/>
<dbReference type="AlphaFoldDB" id="A0A1L0B041"/>
<protein>
    <submittedName>
        <fullName evidence="1">A2L zinc ribbon domain</fullName>
    </submittedName>
</protein>
<evidence type="ECO:0000313" key="2">
    <source>
        <dbReference type="Proteomes" id="UP000183794"/>
    </source>
</evidence>
<dbReference type="Proteomes" id="UP000183794">
    <property type="component" value="Unassembled WGS sequence"/>
</dbReference>
<accession>A0A1L0B041</accession>
<dbReference type="EMBL" id="FPLD01000051">
    <property type="protein sequence ID" value="SGY95000.1"/>
    <property type="molecule type" value="Genomic_DNA"/>
</dbReference>